<keyword evidence="6" id="KW-1133">Transmembrane helix</keyword>
<dbReference type="GO" id="GO:0005886">
    <property type="term" value="C:plasma membrane"/>
    <property type="evidence" value="ECO:0007669"/>
    <property type="project" value="UniProtKB-SubCell"/>
</dbReference>
<keyword evidence="5" id="KW-0812">Transmembrane</keyword>
<dbReference type="CDD" id="cd13131">
    <property type="entry name" value="MATE_NorM_like"/>
    <property type="match status" value="1"/>
</dbReference>
<keyword evidence="7" id="KW-0406">Ion transport</keyword>
<dbReference type="PIRSF" id="PIRSF006603">
    <property type="entry name" value="DinF"/>
    <property type="match status" value="1"/>
</dbReference>
<evidence type="ECO:0000313" key="10">
    <source>
        <dbReference type="EMBL" id="QPM88891.1"/>
    </source>
</evidence>
<keyword evidence="11" id="KW-1185">Reference proteome</keyword>
<dbReference type="PANTHER" id="PTHR43298">
    <property type="entry name" value="MULTIDRUG RESISTANCE PROTEIN NORM-RELATED"/>
    <property type="match status" value="1"/>
</dbReference>
<dbReference type="Proteomes" id="UP000283786">
    <property type="component" value="Chromosome"/>
</dbReference>
<dbReference type="AlphaFoldDB" id="A0A418SGZ5"/>
<evidence type="ECO:0000256" key="2">
    <source>
        <dbReference type="ARBA" id="ARBA00022448"/>
    </source>
</evidence>
<dbReference type="EMBL" id="CP060436">
    <property type="protein sequence ID" value="QPM88891.1"/>
    <property type="molecule type" value="Genomic_DNA"/>
</dbReference>
<dbReference type="KEGG" id="palw:PSAL_000940"/>
<dbReference type="Pfam" id="PF01554">
    <property type="entry name" value="MatE"/>
    <property type="match status" value="2"/>
</dbReference>
<evidence type="ECO:0000256" key="3">
    <source>
        <dbReference type="ARBA" id="ARBA00022449"/>
    </source>
</evidence>
<reference evidence="10 11" key="1">
    <citation type="submission" date="2020-08" db="EMBL/GenBank/DDBJ databases">
        <title>Genome sequence of Rhodobacteraceae bacterium Lw-13e.</title>
        <authorList>
            <person name="Poehlein A."/>
            <person name="Wolter L."/>
            <person name="Daniel R."/>
            <person name="Brinkhoff T."/>
        </authorList>
    </citation>
    <scope>NUCLEOTIDE SEQUENCE [LARGE SCALE GENOMIC DNA]</scope>
    <source>
        <strain evidence="10 11">Lw-13e</strain>
    </source>
</reference>
<evidence type="ECO:0000256" key="1">
    <source>
        <dbReference type="ARBA" id="ARBA00004429"/>
    </source>
</evidence>
<evidence type="ECO:0000313" key="11">
    <source>
        <dbReference type="Proteomes" id="UP000283786"/>
    </source>
</evidence>
<sequence>MIAAMSYRRHFGAVLTLGLPLAGSQIAQVSLSLVDAAMLGWYDTTALAGEIIGSSLFFVLFIAGSGFSAALAPLVAAAEGRGDTTQARRVTRMGLWLAMLAALVSLPVLLNAEPIFLALGQKPEIAAAAGDYLSILAWGLFPAHAAMALKSYLAALERSRMVLIATLVSVVVNAAGNYALIFGHWGAPELGIRGAAWSSLIMHFATLAFLVAYVRHALPGQEVFVRLWRPDWEAFGAVFRLGWPISLTLICEVGLFAFSSVMMGWIGEIPLVAHGIAMQITSVTFMVHLGLSQAATVRAGRAHGRGTMTDIRRGAVTAIILSGIVSLLTIAVFLAWPEVLIGLFIDPASPVRAEVLAFGTILLAASALYQLTDAYQVIALGILRGLQDTQRPMLVAAVSYWIVGVPVAYILTFKLGVGGVGIWFGMACGLAMAAVWLMYRLWRQVMPRIQREISLQYGIKAGTAPTEV</sequence>
<gene>
    <name evidence="10" type="primary">mdtK</name>
    <name evidence="10" type="ORF">PSAL_000940</name>
</gene>
<accession>A0A418SGZ5</accession>
<comment type="subcellular location">
    <subcellularLocation>
        <location evidence="1">Cell inner membrane</location>
        <topology evidence="1">Multi-pass membrane protein</topology>
    </subcellularLocation>
</comment>
<keyword evidence="2" id="KW-0813">Transport</keyword>
<dbReference type="InterPro" id="IPR050222">
    <property type="entry name" value="MATE_MdtK"/>
</dbReference>
<dbReference type="NCBIfam" id="TIGR00797">
    <property type="entry name" value="matE"/>
    <property type="match status" value="1"/>
</dbReference>
<keyword evidence="4" id="KW-1003">Cell membrane</keyword>
<protein>
    <recommendedName>
        <fullName evidence="9">Multidrug-efflux transporter</fullName>
    </recommendedName>
</protein>
<name>A0A418SGZ5_9RHOB</name>
<dbReference type="GO" id="GO:0042910">
    <property type="term" value="F:xenobiotic transmembrane transporter activity"/>
    <property type="evidence" value="ECO:0007669"/>
    <property type="project" value="InterPro"/>
</dbReference>
<organism evidence="10 11">
    <name type="scientific">Pseudooceanicola algae</name>
    <dbReference type="NCBI Taxonomy" id="1537215"/>
    <lineage>
        <taxon>Bacteria</taxon>
        <taxon>Pseudomonadati</taxon>
        <taxon>Pseudomonadota</taxon>
        <taxon>Alphaproteobacteria</taxon>
        <taxon>Rhodobacterales</taxon>
        <taxon>Paracoccaceae</taxon>
        <taxon>Pseudooceanicola</taxon>
    </lineage>
</organism>
<evidence type="ECO:0000256" key="5">
    <source>
        <dbReference type="ARBA" id="ARBA00022692"/>
    </source>
</evidence>
<dbReference type="PANTHER" id="PTHR43298:SF2">
    <property type="entry name" value="FMN_FAD EXPORTER YEEO-RELATED"/>
    <property type="match status" value="1"/>
</dbReference>
<evidence type="ECO:0000256" key="7">
    <source>
        <dbReference type="ARBA" id="ARBA00023065"/>
    </source>
</evidence>
<dbReference type="InterPro" id="IPR048279">
    <property type="entry name" value="MdtK-like"/>
</dbReference>
<evidence type="ECO:0000256" key="4">
    <source>
        <dbReference type="ARBA" id="ARBA00022475"/>
    </source>
</evidence>
<evidence type="ECO:0000256" key="6">
    <source>
        <dbReference type="ARBA" id="ARBA00022989"/>
    </source>
</evidence>
<dbReference type="GO" id="GO:0015297">
    <property type="term" value="F:antiporter activity"/>
    <property type="evidence" value="ECO:0007669"/>
    <property type="project" value="UniProtKB-KW"/>
</dbReference>
<dbReference type="GO" id="GO:0006811">
    <property type="term" value="P:monoatomic ion transport"/>
    <property type="evidence" value="ECO:0007669"/>
    <property type="project" value="UniProtKB-KW"/>
</dbReference>
<dbReference type="OrthoDB" id="9780160at2"/>
<evidence type="ECO:0000256" key="9">
    <source>
        <dbReference type="ARBA" id="ARBA00031636"/>
    </source>
</evidence>
<proteinExistence type="predicted"/>
<keyword evidence="8" id="KW-0472">Membrane</keyword>
<dbReference type="InterPro" id="IPR002528">
    <property type="entry name" value="MATE_fam"/>
</dbReference>
<evidence type="ECO:0000256" key="8">
    <source>
        <dbReference type="ARBA" id="ARBA00023136"/>
    </source>
</evidence>
<keyword evidence="3" id="KW-0050">Antiport</keyword>